<dbReference type="AlphaFoldDB" id="A0A8T2SN36"/>
<sequence length="886" mass="97957">MEGGLLEEWLERAVFSSSTPRSFPSRSSSPPAQRISVAWSQVRECARNGILLPQHTTALSLLQEHGRTIHISEPQARSLISILSSISSYASSTDDGIAQAIGSTALLLSIWVRRGFTSVSKDNIKDVIEAIISNTIKALEISTSSHYFINEAILLLGSMCVNSRVGEEHRQRCQALIAQEFVLQRKHIRGIKCKEALAGVGYAMVSSTGPSLKSLVQGLLLLWMDVDAALDHQIEVNISSRPSIENGLLLLHLMEWYGSVALSRGKYASSLYTVVGEIGASVLSGKTPPARYGALFTAAGLLRSFRIYRSAQRPGLDNLELNREEIMASLNHSIIRVIDATVSHRVNEIAAAVEAGSALLLDITIAEKYFADSHLGDQGWLQCVAVALSRCSGVSPNVSVLVCLTTAFVEVVFPLKAFYNEMIAQISEGNGDRLTMHGKSILFHELGAILRVICEQYESANMKWQGWMECTFLWFSEFIYRNHRKYLLLLASRKQESASPLFDGDAGSLKEILEAAIMSAVMFFSRASMKKTYSNDAHAKGQFAAMVMQSLSCLEFIRQAQIPEYKDLVQRCVEWASRTETTSAMLVSMLPTFDEVIHSPGPLVPCYSWKKDDVQDSRVLFGFRVLPSCLQTFPSTFFSSNVAPVMFLYMKHPKQPLVQASHSLLVYFLSVKACDSNRDSIKEKLAIQFVQKTFEDDLGFSNYDSFVTVIGAVARHLPAGSSATKACITSLSRRASESFGSAITRGEEDKLEAAKKLQTLLLHLILIVDVQVLPHLLQEVASLVLGQMSPHRIHALEEAFDVLAGSDDLTRKHILVPWLQSLSYLCSNSNEQRHSAPTDSKKRKRRSPKTRFNSETVEGDGVVAFNATMSTEPKVNNISQVSRSRL</sequence>
<proteinExistence type="predicted"/>
<protein>
    <submittedName>
        <fullName evidence="2">Uncharacterized protein</fullName>
    </submittedName>
</protein>
<comment type="caution">
    <text evidence="2">The sequence shown here is derived from an EMBL/GenBank/DDBJ whole genome shotgun (WGS) entry which is preliminary data.</text>
</comment>
<dbReference type="Proteomes" id="UP000825935">
    <property type="component" value="Chromosome 19"/>
</dbReference>
<feature type="region of interest" description="Disordered" evidence="1">
    <location>
        <begin position="830"/>
        <end position="853"/>
    </location>
</feature>
<dbReference type="OMA" id="ATLFCIH"/>
<reference evidence="2" key="1">
    <citation type="submission" date="2021-08" db="EMBL/GenBank/DDBJ databases">
        <title>WGS assembly of Ceratopteris richardii.</title>
        <authorList>
            <person name="Marchant D.B."/>
            <person name="Chen G."/>
            <person name="Jenkins J."/>
            <person name="Shu S."/>
            <person name="Leebens-Mack J."/>
            <person name="Grimwood J."/>
            <person name="Schmutz J."/>
            <person name="Soltis P."/>
            <person name="Soltis D."/>
            <person name="Chen Z.-H."/>
        </authorList>
    </citation>
    <scope>NUCLEOTIDE SEQUENCE</scope>
    <source>
        <strain evidence="2">Whitten #5841</strain>
        <tissue evidence="2">Leaf</tissue>
    </source>
</reference>
<evidence type="ECO:0000313" key="3">
    <source>
        <dbReference type="Proteomes" id="UP000825935"/>
    </source>
</evidence>
<feature type="compositionally biased region" description="Basic and acidic residues" evidence="1">
    <location>
        <begin position="831"/>
        <end position="840"/>
    </location>
</feature>
<keyword evidence="3" id="KW-1185">Reference proteome</keyword>
<dbReference type="OrthoDB" id="18975at2759"/>
<dbReference type="PANTHER" id="PTHR36337:SF1">
    <property type="entry name" value="OBSCURIN-LIKE PROTEIN"/>
    <property type="match status" value="1"/>
</dbReference>
<gene>
    <name evidence="2" type="ORF">KP509_19G043200</name>
</gene>
<evidence type="ECO:0000256" key="1">
    <source>
        <dbReference type="SAM" id="MobiDB-lite"/>
    </source>
</evidence>
<dbReference type="EMBL" id="CM035424">
    <property type="protein sequence ID" value="KAH7352405.1"/>
    <property type="molecule type" value="Genomic_DNA"/>
</dbReference>
<evidence type="ECO:0000313" key="2">
    <source>
        <dbReference type="EMBL" id="KAH7352405.1"/>
    </source>
</evidence>
<accession>A0A8T2SN36</accession>
<organism evidence="2 3">
    <name type="scientific">Ceratopteris richardii</name>
    <name type="common">Triangle waterfern</name>
    <dbReference type="NCBI Taxonomy" id="49495"/>
    <lineage>
        <taxon>Eukaryota</taxon>
        <taxon>Viridiplantae</taxon>
        <taxon>Streptophyta</taxon>
        <taxon>Embryophyta</taxon>
        <taxon>Tracheophyta</taxon>
        <taxon>Polypodiopsida</taxon>
        <taxon>Polypodiidae</taxon>
        <taxon>Polypodiales</taxon>
        <taxon>Pteridineae</taxon>
        <taxon>Pteridaceae</taxon>
        <taxon>Parkerioideae</taxon>
        <taxon>Ceratopteris</taxon>
    </lineage>
</organism>
<dbReference type="PANTHER" id="PTHR36337">
    <property type="entry name" value="OBSCURIN-LIKE PROTEIN"/>
    <property type="match status" value="1"/>
</dbReference>
<name>A0A8T2SN36_CERRI</name>